<name>A0AA40Y6G1_STEMA</name>
<dbReference type="InterPro" id="IPR008018">
    <property type="entry name" value="Phage_tail_attach_FII"/>
</dbReference>
<dbReference type="AlphaFoldDB" id="A0AA40Y6G1"/>
<dbReference type="GO" id="GO:0019068">
    <property type="term" value="P:virion assembly"/>
    <property type="evidence" value="ECO:0007669"/>
    <property type="project" value="InterPro"/>
</dbReference>
<gene>
    <name evidence="1" type="ORF">I5V89_11690</name>
</gene>
<dbReference type="Proteomes" id="UP000634179">
    <property type="component" value="Unassembled WGS sequence"/>
</dbReference>
<reference evidence="1" key="1">
    <citation type="submission" date="2020-11" db="EMBL/GenBank/DDBJ databases">
        <title>Enhanced detection system for hospital associated transmission using whole genome sequencing surveillance.</title>
        <authorList>
            <person name="Harrison L.H."/>
            <person name="Van Tyne D."/>
            <person name="Marsh J.W."/>
            <person name="Griffith M.P."/>
            <person name="Snyder D.J."/>
            <person name="Cooper V.S."/>
            <person name="Mustapha M."/>
        </authorList>
    </citation>
    <scope>NUCLEOTIDE SEQUENCE</scope>
    <source>
        <strain evidence="1">STEN00053</strain>
    </source>
</reference>
<comment type="caution">
    <text evidence="1">The sequence shown here is derived from an EMBL/GenBank/DDBJ whole genome shotgun (WGS) entry which is preliminary data.</text>
</comment>
<evidence type="ECO:0000313" key="1">
    <source>
        <dbReference type="EMBL" id="MBH1790535.1"/>
    </source>
</evidence>
<dbReference type="Pfam" id="PF05354">
    <property type="entry name" value="Phage_attach"/>
    <property type="match status" value="1"/>
</dbReference>
<dbReference type="EMBL" id="JADUOV010000007">
    <property type="protein sequence ID" value="MBH1790535.1"/>
    <property type="molecule type" value="Genomic_DNA"/>
</dbReference>
<accession>A0AA40Y6G1</accession>
<protein>
    <submittedName>
        <fullName evidence="1">Uncharacterized protein</fullName>
    </submittedName>
</protein>
<sequence length="104" mass="10944">MQAFDAVAFGAFRAAGVADAAHYLAPGADAEVPCTVMLDEDVEQFTADDVAPIATTIDRITLQLAEVAPRTGGVVRIDGTGRRLKLVQKIRADESTAVWEVASA</sequence>
<proteinExistence type="predicted"/>
<organism evidence="1 2">
    <name type="scientific">Stenotrophomonas maltophilia</name>
    <name type="common">Pseudomonas maltophilia</name>
    <name type="synonym">Xanthomonas maltophilia</name>
    <dbReference type="NCBI Taxonomy" id="40324"/>
    <lineage>
        <taxon>Bacteria</taxon>
        <taxon>Pseudomonadati</taxon>
        <taxon>Pseudomonadota</taxon>
        <taxon>Gammaproteobacteria</taxon>
        <taxon>Lysobacterales</taxon>
        <taxon>Lysobacteraceae</taxon>
        <taxon>Stenotrophomonas</taxon>
        <taxon>Stenotrophomonas maltophilia group</taxon>
    </lineage>
</organism>
<evidence type="ECO:0000313" key="2">
    <source>
        <dbReference type="Proteomes" id="UP000634179"/>
    </source>
</evidence>